<sequence>MSEGAHQPLSEGIPVLGYGLGPIGLGVAALLAGRDGVTLVGAVDIDPDKIGTDLGLLHGGGKNGVRVTSEVPAAPPGGVAVHATGSGLVDVAPQLEELLDRGWNVVSTCEQLVHPWSVDAQVALRLDALAHDRERSVLGSGINPGYLMDTLVLMLTGACTAVRGVHVTRVVDTNARRIPLQVKAGVGLTREEFVRRARHGRLGHVGLRQSAHVVADRLGWRLDGYEERIEPVVAGEPTATGLGVIAPGDVIGQRQRVVATSGGRDVIQYDLEMSAGAEATDVIEIDGEPAVHQRIVGGVNGDVGTVAVIGNLVPVVADARPGLLTMADVVRMAAAVGLIAPPEAVAAR</sequence>
<dbReference type="Pfam" id="PF19328">
    <property type="entry name" value="DAP_DH_C"/>
    <property type="match status" value="1"/>
</dbReference>
<proteinExistence type="predicted"/>
<accession>A0A4R5D985</accession>
<dbReference type="CDD" id="cd24146">
    <property type="entry name" value="nat-AmDH_N_like"/>
    <property type="match status" value="1"/>
</dbReference>
<feature type="domain" description="2,4-diaminopentanoate dehydrogenase C-terminal" evidence="1">
    <location>
        <begin position="146"/>
        <end position="337"/>
    </location>
</feature>
<evidence type="ECO:0000259" key="1">
    <source>
        <dbReference type="Pfam" id="PF19328"/>
    </source>
</evidence>
<comment type="caution">
    <text evidence="2">The sequence shown here is derived from an EMBL/GenBank/DDBJ whole genome shotgun (WGS) entry which is preliminary data.</text>
</comment>
<name>A0A4R5D985_9ACTN</name>
<dbReference type="OrthoDB" id="4759936at2"/>
<keyword evidence="3" id="KW-1185">Reference proteome</keyword>
<dbReference type="SUPFAM" id="SSF51735">
    <property type="entry name" value="NAD(P)-binding Rossmann-fold domains"/>
    <property type="match status" value="1"/>
</dbReference>
<evidence type="ECO:0000313" key="3">
    <source>
        <dbReference type="Proteomes" id="UP000294739"/>
    </source>
</evidence>
<dbReference type="Proteomes" id="UP000294739">
    <property type="component" value="Unassembled WGS sequence"/>
</dbReference>
<gene>
    <name evidence="2" type="ORF">E1269_17285</name>
</gene>
<reference evidence="2 3" key="1">
    <citation type="submission" date="2019-03" db="EMBL/GenBank/DDBJ databases">
        <title>Draft genome sequences of novel Actinobacteria.</title>
        <authorList>
            <person name="Sahin N."/>
            <person name="Ay H."/>
            <person name="Saygin H."/>
        </authorList>
    </citation>
    <scope>NUCLEOTIDE SEQUENCE [LARGE SCALE GENOMIC DNA]</scope>
    <source>
        <strain evidence="2 3">5K138</strain>
    </source>
</reference>
<dbReference type="InParanoid" id="A0A4R5D985"/>
<protein>
    <submittedName>
        <fullName evidence="2">Dihydrodipicolinate reductase</fullName>
    </submittedName>
</protein>
<dbReference type="EMBL" id="SMKZ01000024">
    <property type="protein sequence ID" value="TDE08460.1"/>
    <property type="molecule type" value="Genomic_DNA"/>
</dbReference>
<organism evidence="2 3">
    <name type="scientific">Jiangella asiatica</name>
    <dbReference type="NCBI Taxonomy" id="2530372"/>
    <lineage>
        <taxon>Bacteria</taxon>
        <taxon>Bacillati</taxon>
        <taxon>Actinomycetota</taxon>
        <taxon>Actinomycetes</taxon>
        <taxon>Jiangellales</taxon>
        <taxon>Jiangellaceae</taxon>
        <taxon>Jiangella</taxon>
    </lineage>
</organism>
<dbReference type="AlphaFoldDB" id="A0A4R5D985"/>
<evidence type="ECO:0000313" key="2">
    <source>
        <dbReference type="EMBL" id="TDE08460.1"/>
    </source>
</evidence>
<dbReference type="Gene3D" id="3.40.50.720">
    <property type="entry name" value="NAD(P)-binding Rossmann-like Domain"/>
    <property type="match status" value="1"/>
</dbReference>
<dbReference type="InterPro" id="IPR045760">
    <property type="entry name" value="DAP_DH_C"/>
</dbReference>
<dbReference type="InterPro" id="IPR036291">
    <property type="entry name" value="NAD(P)-bd_dom_sf"/>
</dbReference>
<dbReference type="RefSeq" id="WP_131896741.1">
    <property type="nucleotide sequence ID" value="NZ_SMKZ01000024.1"/>
</dbReference>